<evidence type="ECO:0000256" key="3">
    <source>
        <dbReference type="ARBA" id="ARBA00022833"/>
    </source>
</evidence>
<keyword evidence="1" id="KW-0479">Metal-binding</keyword>
<feature type="region of interest" description="Disordered" evidence="4">
    <location>
        <begin position="15"/>
        <end position="34"/>
    </location>
</feature>
<dbReference type="EMBL" id="JAHRIO010034580">
    <property type="protein sequence ID" value="MEQ2169921.1"/>
    <property type="molecule type" value="Genomic_DNA"/>
</dbReference>
<keyword evidence="7" id="KW-1185">Reference proteome</keyword>
<dbReference type="Gene3D" id="3.30.40.10">
    <property type="entry name" value="Zinc/RING finger domain, C3HC4 (zinc finger)"/>
    <property type="match status" value="1"/>
</dbReference>
<dbReference type="SUPFAM" id="SSF57850">
    <property type="entry name" value="RING/U-box"/>
    <property type="match status" value="1"/>
</dbReference>
<dbReference type="InterPro" id="IPR013083">
    <property type="entry name" value="Znf_RING/FYVE/PHD"/>
</dbReference>
<evidence type="ECO:0000256" key="1">
    <source>
        <dbReference type="ARBA" id="ARBA00022723"/>
    </source>
</evidence>
<gene>
    <name evidence="6" type="ORF">GOODEAATRI_029977</name>
</gene>
<accession>A0ABV0NEU1</accession>
<protein>
    <recommendedName>
        <fullName evidence="5">Zinc finger RING-type eukaryotic domain-containing protein</fullName>
    </recommendedName>
</protein>
<evidence type="ECO:0000313" key="6">
    <source>
        <dbReference type="EMBL" id="MEQ2169921.1"/>
    </source>
</evidence>
<sequence length="59" mass="6321">MMAMFRSFVSASTQFRQQQSNSGSGPLAAPPEGVESQFSCPICLEVYHKPVSIASCGHT</sequence>
<keyword evidence="2" id="KW-0863">Zinc-finger</keyword>
<dbReference type="Proteomes" id="UP001476798">
    <property type="component" value="Unassembled WGS sequence"/>
</dbReference>
<dbReference type="Pfam" id="PF13445">
    <property type="entry name" value="zf-RING_UBOX"/>
    <property type="match status" value="1"/>
</dbReference>
<reference evidence="6 7" key="1">
    <citation type="submission" date="2021-06" db="EMBL/GenBank/DDBJ databases">
        <authorList>
            <person name="Palmer J.M."/>
        </authorList>
    </citation>
    <scope>NUCLEOTIDE SEQUENCE [LARGE SCALE GENOMIC DNA]</scope>
    <source>
        <strain evidence="6 7">GA_2019</strain>
        <tissue evidence="6">Muscle</tissue>
    </source>
</reference>
<dbReference type="InterPro" id="IPR027370">
    <property type="entry name" value="Znf-RING_euk"/>
</dbReference>
<feature type="non-terminal residue" evidence="6">
    <location>
        <position position="59"/>
    </location>
</feature>
<evidence type="ECO:0000313" key="7">
    <source>
        <dbReference type="Proteomes" id="UP001476798"/>
    </source>
</evidence>
<feature type="domain" description="Zinc finger RING-type eukaryotic" evidence="5">
    <location>
        <begin position="40"/>
        <end position="59"/>
    </location>
</feature>
<comment type="caution">
    <text evidence="6">The sequence shown here is derived from an EMBL/GenBank/DDBJ whole genome shotgun (WGS) entry which is preliminary data.</text>
</comment>
<organism evidence="6 7">
    <name type="scientific">Goodea atripinnis</name>
    <dbReference type="NCBI Taxonomy" id="208336"/>
    <lineage>
        <taxon>Eukaryota</taxon>
        <taxon>Metazoa</taxon>
        <taxon>Chordata</taxon>
        <taxon>Craniata</taxon>
        <taxon>Vertebrata</taxon>
        <taxon>Euteleostomi</taxon>
        <taxon>Actinopterygii</taxon>
        <taxon>Neopterygii</taxon>
        <taxon>Teleostei</taxon>
        <taxon>Neoteleostei</taxon>
        <taxon>Acanthomorphata</taxon>
        <taxon>Ovalentaria</taxon>
        <taxon>Atherinomorphae</taxon>
        <taxon>Cyprinodontiformes</taxon>
        <taxon>Goodeidae</taxon>
        <taxon>Goodea</taxon>
    </lineage>
</organism>
<name>A0ABV0NEU1_9TELE</name>
<evidence type="ECO:0000259" key="5">
    <source>
        <dbReference type="Pfam" id="PF13445"/>
    </source>
</evidence>
<evidence type="ECO:0000256" key="2">
    <source>
        <dbReference type="ARBA" id="ARBA00022771"/>
    </source>
</evidence>
<evidence type="ECO:0000256" key="4">
    <source>
        <dbReference type="SAM" id="MobiDB-lite"/>
    </source>
</evidence>
<feature type="compositionally biased region" description="Polar residues" evidence="4">
    <location>
        <begin position="15"/>
        <end position="24"/>
    </location>
</feature>
<proteinExistence type="predicted"/>
<keyword evidence="3" id="KW-0862">Zinc</keyword>